<comment type="caution">
    <text evidence="2">The sequence shown here is derived from an EMBL/GenBank/DDBJ whole genome shotgun (WGS) entry which is preliminary data.</text>
</comment>
<protein>
    <submittedName>
        <fullName evidence="2">Uncharacterized protein</fullName>
    </submittedName>
</protein>
<name>A0A1F5TFF4_9BACT</name>
<keyword evidence="1" id="KW-0472">Membrane</keyword>
<reference evidence="2 3" key="1">
    <citation type="journal article" date="2016" name="Nat. Commun.">
        <title>Thousands of microbial genomes shed light on interconnected biogeochemical processes in an aquifer system.</title>
        <authorList>
            <person name="Anantharaman K."/>
            <person name="Brown C.T."/>
            <person name="Hug L.A."/>
            <person name="Sharon I."/>
            <person name="Castelle C.J."/>
            <person name="Probst A.J."/>
            <person name="Thomas B.C."/>
            <person name="Singh A."/>
            <person name="Wilkins M.J."/>
            <person name="Karaoz U."/>
            <person name="Brodie E.L."/>
            <person name="Williams K.H."/>
            <person name="Hubbard S.S."/>
            <person name="Banfield J.F."/>
        </authorList>
    </citation>
    <scope>NUCLEOTIDE SEQUENCE [LARGE SCALE GENOMIC DNA]</scope>
</reference>
<organism evidence="2 3">
    <name type="scientific">Candidatus Falkowbacteria bacterium RIFOXYC2_FULL_48_21</name>
    <dbReference type="NCBI Taxonomy" id="1798005"/>
    <lineage>
        <taxon>Bacteria</taxon>
        <taxon>Candidatus Falkowiibacteriota</taxon>
    </lineage>
</organism>
<evidence type="ECO:0000313" key="3">
    <source>
        <dbReference type="Proteomes" id="UP000178656"/>
    </source>
</evidence>
<dbReference type="EMBL" id="MFGM01000018">
    <property type="protein sequence ID" value="OGF37642.1"/>
    <property type="molecule type" value="Genomic_DNA"/>
</dbReference>
<evidence type="ECO:0000313" key="2">
    <source>
        <dbReference type="EMBL" id="OGF37642.1"/>
    </source>
</evidence>
<evidence type="ECO:0000256" key="1">
    <source>
        <dbReference type="SAM" id="Phobius"/>
    </source>
</evidence>
<accession>A0A1F5TFF4</accession>
<keyword evidence="1" id="KW-1133">Transmembrane helix</keyword>
<gene>
    <name evidence="2" type="ORF">A2482_02160</name>
</gene>
<sequence length="318" mass="33981">MDAQNLLNQPVEADEKNQDDLQRIMASDENASAGDFIPRAKLTKRQNIVLSSIGLVVVLAIGLAVWQMSRTLNLPLPVTGNEKEIVAEPKDQLDLSQKSQDELKASDTDADKINDFEELYVYDTSPYLADSDSDGLDDFDEIANHTDPTCQEGQSCFQSGGVAAGASGASVSIDEATGGTIVSAAQVNTEDLRKVLVSSGKVTAEQAAAIDDATLLEIYSQALEQNPELAKQFQTNQPAASGSPRSTQVEAGKLTEIENKATSATEALNTLSGISAAEVRKLLLEQGFSEAELKLIGDEELMKIYQEALDQAGKGVKE</sequence>
<proteinExistence type="predicted"/>
<dbReference type="Proteomes" id="UP000178656">
    <property type="component" value="Unassembled WGS sequence"/>
</dbReference>
<keyword evidence="1" id="KW-0812">Transmembrane</keyword>
<dbReference type="AlphaFoldDB" id="A0A1F5TFF4"/>
<feature type="transmembrane region" description="Helical" evidence="1">
    <location>
        <begin position="48"/>
        <end position="66"/>
    </location>
</feature>